<dbReference type="PROSITE" id="PS50832">
    <property type="entry name" value="S1_IF1_TYPE"/>
    <property type="match status" value="1"/>
</dbReference>
<organism evidence="7 8">
    <name type="scientific">Candidatus Wolfebacteria bacterium RIFCSPLOWO2_01_FULL_38_11</name>
    <dbReference type="NCBI Taxonomy" id="1802556"/>
    <lineage>
        <taxon>Bacteria</taxon>
        <taxon>Candidatus Wolfeibacteriota</taxon>
    </lineage>
</organism>
<sequence>MAGNKEKPVEGIVLEALPSLMFRVKIGEEEILAYLAGKMRLHYIKVLPGDKVLLELSSDKKRGRIIRRL</sequence>
<dbReference type="GO" id="GO:0043022">
    <property type="term" value="F:ribosome binding"/>
    <property type="evidence" value="ECO:0007669"/>
    <property type="project" value="TreeGrafter"/>
</dbReference>
<evidence type="ECO:0000256" key="2">
    <source>
        <dbReference type="ARBA" id="ARBA00022540"/>
    </source>
</evidence>
<comment type="similarity">
    <text evidence="1">Belongs to the IF-1 family.</text>
</comment>
<evidence type="ECO:0000256" key="1">
    <source>
        <dbReference type="ARBA" id="ARBA00010939"/>
    </source>
</evidence>
<dbReference type="GO" id="GO:0003723">
    <property type="term" value="F:RNA binding"/>
    <property type="evidence" value="ECO:0007669"/>
    <property type="project" value="InterPro"/>
</dbReference>
<accession>A0A1F8DSG5</accession>
<dbReference type="InterPro" id="IPR004368">
    <property type="entry name" value="TIF_IF1"/>
</dbReference>
<evidence type="ECO:0000256" key="4">
    <source>
        <dbReference type="NCBIfam" id="TIGR00008"/>
    </source>
</evidence>
<dbReference type="STRING" id="1802556.A2999_02555"/>
<dbReference type="Proteomes" id="UP000178798">
    <property type="component" value="Unassembled WGS sequence"/>
</dbReference>
<dbReference type="GO" id="GO:0003743">
    <property type="term" value="F:translation initiation factor activity"/>
    <property type="evidence" value="ECO:0007669"/>
    <property type="project" value="UniProtKB-UniRule"/>
</dbReference>
<evidence type="ECO:0000313" key="8">
    <source>
        <dbReference type="Proteomes" id="UP000178798"/>
    </source>
</evidence>
<dbReference type="PANTHER" id="PTHR33370">
    <property type="entry name" value="TRANSLATION INITIATION FACTOR IF-1, CHLOROPLASTIC"/>
    <property type="match status" value="1"/>
</dbReference>
<reference evidence="7 8" key="1">
    <citation type="journal article" date="2016" name="Nat. Commun.">
        <title>Thousands of microbial genomes shed light on interconnected biogeochemical processes in an aquifer system.</title>
        <authorList>
            <person name="Anantharaman K."/>
            <person name="Brown C.T."/>
            <person name="Hug L.A."/>
            <person name="Sharon I."/>
            <person name="Castelle C.J."/>
            <person name="Probst A.J."/>
            <person name="Thomas B.C."/>
            <person name="Singh A."/>
            <person name="Wilkins M.J."/>
            <person name="Karaoz U."/>
            <person name="Brodie E.L."/>
            <person name="Williams K.H."/>
            <person name="Hubbard S.S."/>
            <person name="Banfield J.F."/>
        </authorList>
    </citation>
    <scope>NUCLEOTIDE SEQUENCE [LARGE SCALE GENOMIC DNA]</scope>
</reference>
<evidence type="ECO:0000256" key="3">
    <source>
        <dbReference type="ARBA" id="ARBA00022917"/>
    </source>
</evidence>
<dbReference type="PANTHER" id="PTHR33370:SF1">
    <property type="entry name" value="TRANSLATION INITIATION FACTOR IF-1, CHLOROPLASTIC"/>
    <property type="match status" value="1"/>
</dbReference>
<gene>
    <name evidence="7" type="ORF">A2999_02555</name>
</gene>
<protein>
    <recommendedName>
        <fullName evidence="4">Translation initiation factor IF-1</fullName>
    </recommendedName>
</protein>
<name>A0A1F8DSG5_9BACT</name>
<evidence type="ECO:0000313" key="7">
    <source>
        <dbReference type="EMBL" id="OGM91346.1"/>
    </source>
</evidence>
<dbReference type="SUPFAM" id="SSF50249">
    <property type="entry name" value="Nucleic acid-binding proteins"/>
    <property type="match status" value="1"/>
</dbReference>
<dbReference type="InterPro" id="IPR006196">
    <property type="entry name" value="RNA-binding_domain_S1_IF1"/>
</dbReference>
<dbReference type="Gene3D" id="2.40.50.140">
    <property type="entry name" value="Nucleic acid-binding proteins"/>
    <property type="match status" value="1"/>
</dbReference>
<evidence type="ECO:0000259" key="6">
    <source>
        <dbReference type="PROSITE" id="PS50832"/>
    </source>
</evidence>
<dbReference type="InterPro" id="IPR012340">
    <property type="entry name" value="NA-bd_OB-fold"/>
</dbReference>
<dbReference type="Pfam" id="PF01176">
    <property type="entry name" value="eIF-1a"/>
    <property type="match status" value="1"/>
</dbReference>
<dbReference type="NCBIfam" id="TIGR00008">
    <property type="entry name" value="infA"/>
    <property type="match status" value="1"/>
</dbReference>
<dbReference type="AlphaFoldDB" id="A0A1F8DSG5"/>
<dbReference type="GO" id="GO:0005829">
    <property type="term" value="C:cytosol"/>
    <property type="evidence" value="ECO:0007669"/>
    <property type="project" value="TreeGrafter"/>
</dbReference>
<proteinExistence type="inferred from homology"/>
<keyword evidence="2 5" id="KW-0396">Initiation factor</keyword>
<keyword evidence="3 5" id="KW-0648">Protein biosynthesis</keyword>
<feature type="domain" description="S1-like" evidence="6">
    <location>
        <begin position="1"/>
        <end position="69"/>
    </location>
</feature>
<dbReference type="EMBL" id="MGIQ01000008">
    <property type="protein sequence ID" value="OGM91346.1"/>
    <property type="molecule type" value="Genomic_DNA"/>
</dbReference>
<evidence type="ECO:0000256" key="5">
    <source>
        <dbReference type="PROSITE-ProRule" id="PRU00181"/>
    </source>
</evidence>
<comment type="caution">
    <text evidence="7">The sequence shown here is derived from an EMBL/GenBank/DDBJ whole genome shotgun (WGS) entry which is preliminary data.</text>
</comment>